<dbReference type="EMBL" id="CP002896">
    <property type="protein sequence ID" value="AEK43939.1"/>
    <property type="molecule type" value="Genomic_DNA"/>
</dbReference>
<organism evidence="1 2">
    <name type="scientific">Amycolatopsis mediterranei (strain S699)</name>
    <name type="common">Nocardia mediterranei</name>
    <dbReference type="NCBI Taxonomy" id="713604"/>
    <lineage>
        <taxon>Bacteria</taxon>
        <taxon>Bacillati</taxon>
        <taxon>Actinomycetota</taxon>
        <taxon>Actinomycetes</taxon>
        <taxon>Pseudonocardiales</taxon>
        <taxon>Pseudonocardiaceae</taxon>
        <taxon>Amycolatopsis</taxon>
    </lineage>
</organism>
<sequence length="61" mass="6315">MTDTLRANGGPGRRAAATVAVSRVHTGVRYPSDIVVGAVVGDQCGRVVTELLPRPGTGRRS</sequence>
<dbReference type="Gene3D" id="1.20.144.10">
    <property type="entry name" value="Phosphatidic acid phosphatase type 2/haloperoxidase"/>
    <property type="match status" value="1"/>
</dbReference>
<reference evidence="1 2" key="1">
    <citation type="journal article" date="2011" name="J. Bacteriol.">
        <title>Whole genome sequence of the rifamycin B-producing strain Amycolatopsis mediterranei S699.</title>
        <authorList>
            <person name="Verma M."/>
            <person name="Kaur J."/>
            <person name="Kumar M."/>
            <person name="Kumari K."/>
            <person name="Saxena A."/>
            <person name="Anand S."/>
            <person name="Nigam A."/>
            <person name="Ravi V."/>
            <person name="Raghuvanshi S."/>
            <person name="Khurana P."/>
            <person name="Tyagi A.K."/>
            <person name="Khurana J.P."/>
            <person name="Lal R."/>
        </authorList>
    </citation>
    <scope>NUCLEOTIDE SEQUENCE [LARGE SCALE GENOMIC DNA]</scope>
    <source>
        <strain evidence="1 2">S699</strain>
    </source>
</reference>
<keyword evidence="2" id="KW-1185">Reference proteome</keyword>
<evidence type="ECO:0000313" key="1">
    <source>
        <dbReference type="EMBL" id="AEK43939.1"/>
    </source>
</evidence>
<name>A0A9R0P0F9_AMYMS</name>
<proteinExistence type="predicted"/>
<dbReference type="SUPFAM" id="SSF48317">
    <property type="entry name" value="Acid phosphatase/Vanadium-dependent haloperoxidase"/>
    <property type="match status" value="1"/>
</dbReference>
<dbReference type="Proteomes" id="UP000006138">
    <property type="component" value="Chromosome"/>
</dbReference>
<accession>A0A9R0P0F9</accession>
<protein>
    <submittedName>
        <fullName evidence="1">Uncharacterized protein</fullName>
    </submittedName>
</protein>
<gene>
    <name evidence="1" type="ordered locus">RAM_27310</name>
</gene>
<dbReference type="AlphaFoldDB" id="A0A9R0P0F9"/>
<dbReference type="InterPro" id="IPR036938">
    <property type="entry name" value="PAP2/HPO_sf"/>
</dbReference>
<dbReference type="KEGG" id="amn:RAM_27310"/>
<evidence type="ECO:0000313" key="2">
    <source>
        <dbReference type="Proteomes" id="UP000006138"/>
    </source>
</evidence>